<keyword evidence="3" id="KW-0732">Signal</keyword>
<comment type="similarity">
    <text evidence="1">Belongs to the glycosyl hydrolase 16 family.</text>
</comment>
<feature type="region of interest" description="Disordered" evidence="2">
    <location>
        <begin position="288"/>
        <end position="314"/>
    </location>
</feature>
<dbReference type="InterPro" id="IPR013320">
    <property type="entry name" value="ConA-like_dom_sf"/>
</dbReference>
<gene>
    <name evidence="5" type="ORF">ACED38_06700</name>
</gene>
<evidence type="ECO:0000256" key="1">
    <source>
        <dbReference type="ARBA" id="ARBA00006865"/>
    </source>
</evidence>
<evidence type="ECO:0000256" key="3">
    <source>
        <dbReference type="SAM" id="SignalP"/>
    </source>
</evidence>
<evidence type="ECO:0000259" key="4">
    <source>
        <dbReference type="PROSITE" id="PS51762"/>
    </source>
</evidence>
<feature type="chain" id="PRO_5046004471" evidence="3">
    <location>
        <begin position="27"/>
        <end position="341"/>
    </location>
</feature>
<accession>A0ABV4M4X1</accession>
<evidence type="ECO:0000313" key="5">
    <source>
        <dbReference type="EMBL" id="MEZ8194577.1"/>
    </source>
</evidence>
<sequence length="341" mass="38551">MLSILCSKKIWLIVSTSFLFTAPAFAGWEVQWIDKFDGDGVNWDNWTAQTKANYNNEVQCYTDDDFSDARNYDVSDGTLKIIARKKTQNCATLGGQQKTWTSGRLNSKDKQEFQYGRIESRIRFHNLEAGSWPAFWLLENRIAQQPNKGDNDFSHWPSAGSGEIDVWEWFSNQPSSYITNFFNTSGCGSEYRYTYPNGAQDVLDWHSYAMEWSVNKIDFFIDEHLVVSQDLRSCTQYQEPMFALLNVAMGGMLGGVIDPNLQQVTMEVDYIAHCKVTSINDEQYCNESTSVADDSSDDTGGDTSTPSNAGSSAGSSSIWMMISLLLMNTWRRRDGFSGRKG</sequence>
<dbReference type="Gene3D" id="2.60.120.200">
    <property type="match status" value="1"/>
</dbReference>
<evidence type="ECO:0000256" key="2">
    <source>
        <dbReference type="SAM" id="MobiDB-lite"/>
    </source>
</evidence>
<comment type="caution">
    <text evidence="5">The sequence shown here is derived from an EMBL/GenBank/DDBJ whole genome shotgun (WGS) entry which is preliminary data.</text>
</comment>
<dbReference type="Proteomes" id="UP001569153">
    <property type="component" value="Unassembled WGS sequence"/>
</dbReference>
<dbReference type="PANTHER" id="PTHR10963:SF60">
    <property type="entry name" value="GRAM-NEGATIVE BACTERIA-BINDING PROTEIN 1-RELATED"/>
    <property type="match status" value="1"/>
</dbReference>
<dbReference type="InterPro" id="IPR000757">
    <property type="entry name" value="Beta-glucanase-like"/>
</dbReference>
<name>A0ABV4M4X1_9VIBR</name>
<evidence type="ECO:0000313" key="6">
    <source>
        <dbReference type="Proteomes" id="UP001569153"/>
    </source>
</evidence>
<organism evidence="5 6">
    <name type="scientific">Vibrio cortegadensis</name>
    <dbReference type="NCBI Taxonomy" id="1328770"/>
    <lineage>
        <taxon>Bacteria</taxon>
        <taxon>Pseudomonadati</taxon>
        <taxon>Pseudomonadota</taxon>
        <taxon>Gammaproteobacteria</taxon>
        <taxon>Vibrionales</taxon>
        <taxon>Vibrionaceae</taxon>
        <taxon>Vibrio</taxon>
    </lineage>
</organism>
<dbReference type="PANTHER" id="PTHR10963">
    <property type="entry name" value="GLYCOSYL HYDROLASE-RELATED"/>
    <property type="match status" value="1"/>
</dbReference>
<dbReference type="InterPro" id="IPR050546">
    <property type="entry name" value="Glycosyl_Hydrlase_16"/>
</dbReference>
<dbReference type="PROSITE" id="PS51762">
    <property type="entry name" value="GH16_2"/>
    <property type="match status" value="1"/>
</dbReference>
<dbReference type="RefSeq" id="WP_371730019.1">
    <property type="nucleotide sequence ID" value="NZ_JBGOOT010000003.1"/>
</dbReference>
<dbReference type="CDD" id="cd08023">
    <property type="entry name" value="GH16_laminarinase_like"/>
    <property type="match status" value="1"/>
</dbReference>
<protein>
    <submittedName>
        <fullName evidence="5">Family 16 glycosylhydrolase</fullName>
    </submittedName>
</protein>
<dbReference type="SUPFAM" id="SSF49899">
    <property type="entry name" value="Concanavalin A-like lectins/glucanases"/>
    <property type="match status" value="1"/>
</dbReference>
<reference evidence="5 6" key="1">
    <citation type="submission" date="2024-06" db="EMBL/GenBank/DDBJ databases">
        <authorList>
            <person name="Steensen K."/>
            <person name="Seneca J."/>
            <person name="Bartlau N."/>
            <person name="Yu A.X."/>
            <person name="Polz M.F."/>
        </authorList>
    </citation>
    <scope>NUCLEOTIDE SEQUENCE [LARGE SCALE GENOMIC DNA]</scope>
    <source>
        <strain evidence="5 6">FF146</strain>
    </source>
</reference>
<dbReference type="Pfam" id="PF00722">
    <property type="entry name" value="Glyco_hydro_16"/>
    <property type="match status" value="1"/>
</dbReference>
<feature type="compositionally biased region" description="Low complexity" evidence="2">
    <location>
        <begin position="301"/>
        <end position="314"/>
    </location>
</feature>
<feature type="domain" description="GH16" evidence="4">
    <location>
        <begin position="44"/>
        <end position="279"/>
    </location>
</feature>
<proteinExistence type="inferred from homology"/>
<keyword evidence="6" id="KW-1185">Reference proteome</keyword>
<feature type="signal peptide" evidence="3">
    <location>
        <begin position="1"/>
        <end position="26"/>
    </location>
</feature>
<dbReference type="EMBL" id="JBGOOT010000003">
    <property type="protein sequence ID" value="MEZ8194577.1"/>
    <property type="molecule type" value="Genomic_DNA"/>
</dbReference>